<accession>A0ACB8XVP0</accession>
<reference evidence="2" key="1">
    <citation type="journal article" date="2022" name="Mol. Ecol. Resour.">
        <title>The genomes of chicory, endive, great burdock and yacon provide insights into Asteraceae palaeo-polyploidization history and plant inulin production.</title>
        <authorList>
            <person name="Fan W."/>
            <person name="Wang S."/>
            <person name="Wang H."/>
            <person name="Wang A."/>
            <person name="Jiang F."/>
            <person name="Liu H."/>
            <person name="Zhao H."/>
            <person name="Xu D."/>
            <person name="Zhang Y."/>
        </authorList>
    </citation>
    <scope>NUCLEOTIDE SEQUENCE [LARGE SCALE GENOMIC DNA]</scope>
    <source>
        <strain evidence="2">cv. Niubang</strain>
    </source>
</reference>
<gene>
    <name evidence="1" type="ORF">L6452_39178</name>
</gene>
<dbReference type="Proteomes" id="UP001055879">
    <property type="component" value="Linkage Group LG15"/>
</dbReference>
<sequence>MRHPQYHVYSSDVSSSIEKTRGGGKGNVADRLLMRGADRYPVSSSVYIEDESDDSAASSEFSTTQVGANIENLACKDAYTSDGYSSHVSSHELHDRNIQKRRSSKEDFPNAPPFSGSFGEIKQEKEHSPHSKANYASSRIDSHDSAAKSTVEKKTPAVDMKKTPA</sequence>
<reference evidence="1 2" key="2">
    <citation type="journal article" date="2022" name="Mol. Ecol. Resour.">
        <title>The genomes of chicory, endive, great burdock and yacon provide insights into Asteraceae paleo-polyploidization history and plant inulin production.</title>
        <authorList>
            <person name="Fan W."/>
            <person name="Wang S."/>
            <person name="Wang H."/>
            <person name="Wang A."/>
            <person name="Jiang F."/>
            <person name="Liu H."/>
            <person name="Zhao H."/>
            <person name="Xu D."/>
            <person name="Zhang Y."/>
        </authorList>
    </citation>
    <scope>NUCLEOTIDE SEQUENCE [LARGE SCALE GENOMIC DNA]</scope>
    <source>
        <strain evidence="2">cv. Niubang</strain>
    </source>
</reference>
<keyword evidence="2" id="KW-1185">Reference proteome</keyword>
<evidence type="ECO:0000313" key="1">
    <source>
        <dbReference type="EMBL" id="KAI3673068.1"/>
    </source>
</evidence>
<organism evidence="1 2">
    <name type="scientific">Arctium lappa</name>
    <name type="common">Greater burdock</name>
    <name type="synonym">Lappa major</name>
    <dbReference type="NCBI Taxonomy" id="4217"/>
    <lineage>
        <taxon>Eukaryota</taxon>
        <taxon>Viridiplantae</taxon>
        <taxon>Streptophyta</taxon>
        <taxon>Embryophyta</taxon>
        <taxon>Tracheophyta</taxon>
        <taxon>Spermatophyta</taxon>
        <taxon>Magnoliopsida</taxon>
        <taxon>eudicotyledons</taxon>
        <taxon>Gunneridae</taxon>
        <taxon>Pentapetalae</taxon>
        <taxon>asterids</taxon>
        <taxon>campanulids</taxon>
        <taxon>Asterales</taxon>
        <taxon>Asteraceae</taxon>
        <taxon>Carduoideae</taxon>
        <taxon>Cardueae</taxon>
        <taxon>Arctiinae</taxon>
        <taxon>Arctium</taxon>
    </lineage>
</organism>
<evidence type="ECO:0000313" key="2">
    <source>
        <dbReference type="Proteomes" id="UP001055879"/>
    </source>
</evidence>
<comment type="caution">
    <text evidence="1">The sequence shown here is derived from an EMBL/GenBank/DDBJ whole genome shotgun (WGS) entry which is preliminary data.</text>
</comment>
<protein>
    <submittedName>
        <fullName evidence="1">Uncharacterized protein</fullName>
    </submittedName>
</protein>
<name>A0ACB8XVP0_ARCLA</name>
<proteinExistence type="predicted"/>
<dbReference type="EMBL" id="CM042061">
    <property type="protein sequence ID" value="KAI3673068.1"/>
    <property type="molecule type" value="Genomic_DNA"/>
</dbReference>